<keyword evidence="4" id="KW-1185">Reference proteome</keyword>
<evidence type="ECO:0000313" key="4">
    <source>
        <dbReference type="Proteomes" id="UP000054997"/>
    </source>
</evidence>
<dbReference type="EMBL" id="LNYK01000016">
    <property type="protein sequence ID" value="KTD21167.1"/>
    <property type="molecule type" value="Genomic_DNA"/>
</dbReference>
<dbReference type="PROSITE" id="PS51387">
    <property type="entry name" value="FAD_PCMH"/>
    <property type="match status" value="1"/>
</dbReference>
<dbReference type="PANTHER" id="PTHR43762:SF1">
    <property type="entry name" value="D-ARABINONO-1,4-LACTONE OXIDASE"/>
    <property type="match status" value="1"/>
</dbReference>
<evidence type="ECO:0000256" key="1">
    <source>
        <dbReference type="ARBA" id="ARBA00022827"/>
    </source>
</evidence>
<dbReference type="GO" id="GO:0016899">
    <property type="term" value="F:oxidoreductase activity, acting on the CH-OH group of donors, oxygen as acceptor"/>
    <property type="evidence" value="ECO:0007669"/>
    <property type="project" value="InterPro"/>
</dbReference>
<dbReference type="GO" id="GO:0071949">
    <property type="term" value="F:FAD binding"/>
    <property type="evidence" value="ECO:0007669"/>
    <property type="project" value="InterPro"/>
</dbReference>
<keyword evidence="1" id="KW-0285">Flavoprotein</keyword>
<comment type="caution">
    <text evidence="3">The sequence shown here is derived from an EMBL/GenBank/DDBJ whole genome shotgun (WGS) entry which is preliminary data.</text>
</comment>
<dbReference type="InterPro" id="IPR036318">
    <property type="entry name" value="FAD-bd_PCMH-like_sf"/>
</dbReference>
<dbReference type="STRING" id="45068.Llon_1265"/>
<gene>
    <name evidence="3" type="ORF">Llon_1265</name>
</gene>
<dbReference type="PATRIC" id="fig|45068.5.peg.1368"/>
<dbReference type="InterPro" id="IPR016169">
    <property type="entry name" value="FAD-bd_PCMH_sub2"/>
</dbReference>
<dbReference type="InterPro" id="IPR016166">
    <property type="entry name" value="FAD-bd_PCMH"/>
</dbReference>
<dbReference type="RefSeq" id="WP_058529265.1">
    <property type="nucleotide sequence ID" value="NZ_CAAAHZ010000003.1"/>
</dbReference>
<proteinExistence type="predicted"/>
<protein>
    <submittedName>
        <fullName evidence="3">L-gulono-gamma-lactone oxidase</fullName>
    </submittedName>
</protein>
<keyword evidence="1" id="KW-0274">FAD</keyword>
<dbReference type="SUPFAM" id="SSF56176">
    <property type="entry name" value="FAD-binding/transporter-associated domain-like"/>
    <property type="match status" value="1"/>
</dbReference>
<sequence>MAITAQERLSVIQFIQSNQLNIQTEYGFRNYSANSQNKHALILNVNDLKALQSILAYLHQINEAKPGEQRIIVRAAAGGKGGAYSASYSVHGPVESDIIVRLTGEEFAQVKQIDAQAKTITVGPNVQIGEAECLLAKKKLSLSTTPLNPYITLVGLATYGGVGTGVEQGTFSSLLTSYTLCLQNGNIVTIDKNHPDFHTLSAANCGLLGIIISATFRCCDTTTLRLVETPTSVQQVISQIKDKEKPLFKRKRYTSIFIVCDFTDDATPFNARIYQWQPVPEETPAYNTPTVLRHYWQTVQATLIETLGIPSLLNYYPSLVPYFMRLVMKPATIGDTPSVSTGPAHVLFHHQTGYLQQGIEDVGWAIPDDGTGAQAAAALQYITDYLCKLQMDGKFPVTAGGIYVRYIKGSQGMKQTGLSMCSPNHYTCLIDIVSNKHALGFEALQADLTKSLQEQFNAVPHLGKYIPKHYNIAHSADFVDALERFYKANHLDIEKNMFLTGHFCQLLSIPEYAPKGNPQVSPRFFQDQQAENENREHPALYSNF</sequence>
<evidence type="ECO:0000313" key="3">
    <source>
        <dbReference type="EMBL" id="KTD21167.1"/>
    </source>
</evidence>
<evidence type="ECO:0000259" key="2">
    <source>
        <dbReference type="PROSITE" id="PS51387"/>
    </source>
</evidence>
<reference evidence="3 4" key="1">
    <citation type="submission" date="2015-11" db="EMBL/GenBank/DDBJ databases">
        <title>Genomic analysis of 38 Legionella species identifies large and diverse effector repertoires.</title>
        <authorList>
            <person name="Burstein D."/>
            <person name="Amaro F."/>
            <person name="Zusman T."/>
            <person name="Lifshitz Z."/>
            <person name="Cohen O."/>
            <person name="Gilbert J.A."/>
            <person name="Pupko T."/>
            <person name="Shuman H.A."/>
            <person name="Segal G."/>
        </authorList>
    </citation>
    <scope>NUCLEOTIDE SEQUENCE [LARGE SCALE GENOMIC DNA]</scope>
    <source>
        <strain evidence="3 4">ATCC 49505</strain>
    </source>
</reference>
<accession>A0A0W0VM36</accession>
<dbReference type="InterPro" id="IPR010031">
    <property type="entry name" value="FAD_lactone_oxidase-like"/>
</dbReference>
<dbReference type="AlphaFoldDB" id="A0A0W0VM36"/>
<name>A0A0W0VM36_9GAMM</name>
<dbReference type="Proteomes" id="UP000054997">
    <property type="component" value="Unassembled WGS sequence"/>
</dbReference>
<organism evidence="3 4">
    <name type="scientific">Legionella londiniensis</name>
    <dbReference type="NCBI Taxonomy" id="45068"/>
    <lineage>
        <taxon>Bacteria</taxon>
        <taxon>Pseudomonadati</taxon>
        <taxon>Pseudomonadota</taxon>
        <taxon>Gammaproteobacteria</taxon>
        <taxon>Legionellales</taxon>
        <taxon>Legionellaceae</taxon>
        <taxon>Legionella</taxon>
    </lineage>
</organism>
<dbReference type="Pfam" id="PF01565">
    <property type="entry name" value="FAD_binding_4"/>
    <property type="match status" value="1"/>
</dbReference>
<dbReference type="PANTHER" id="PTHR43762">
    <property type="entry name" value="L-GULONOLACTONE OXIDASE"/>
    <property type="match status" value="1"/>
</dbReference>
<dbReference type="Gene3D" id="3.30.465.10">
    <property type="match status" value="1"/>
</dbReference>
<dbReference type="InterPro" id="IPR006094">
    <property type="entry name" value="Oxid_FAD_bind_N"/>
</dbReference>
<feature type="domain" description="FAD-binding PCMH-type" evidence="2">
    <location>
        <begin position="35"/>
        <end position="221"/>
    </location>
</feature>